<dbReference type="GO" id="GO:0032324">
    <property type="term" value="P:molybdopterin cofactor biosynthetic process"/>
    <property type="evidence" value="ECO:0007669"/>
    <property type="project" value="InterPro"/>
</dbReference>
<dbReference type="AlphaFoldDB" id="A0A845RJG6"/>
<proteinExistence type="predicted"/>
<accession>A0A845RJG6</accession>
<dbReference type="Gene3D" id="3.90.105.10">
    <property type="entry name" value="Molybdopterin biosynthesis moea protein, domain 2"/>
    <property type="match status" value="1"/>
</dbReference>
<comment type="caution">
    <text evidence="2">The sequence shown here is derived from an EMBL/GenBank/DDBJ whole genome shotgun (WGS) entry which is preliminary data.</text>
</comment>
<protein>
    <recommendedName>
        <fullName evidence="1">MoeA N-terminal and linker domain-containing protein</fullName>
    </recommendedName>
</protein>
<dbReference type="Proteomes" id="UP000446348">
    <property type="component" value="Unassembled WGS sequence"/>
</dbReference>
<reference evidence="2 3" key="1">
    <citation type="submission" date="2018-08" db="EMBL/GenBank/DDBJ databases">
        <title>Murine metabolic-syndrome-specific gut microbial biobank.</title>
        <authorList>
            <person name="Liu C."/>
        </authorList>
    </citation>
    <scope>NUCLEOTIDE SEQUENCE [LARGE SCALE GENOMIC DNA]</scope>
    <source>
        <strain evidence="2 3">X69</strain>
    </source>
</reference>
<evidence type="ECO:0000313" key="3">
    <source>
        <dbReference type="Proteomes" id="UP000446348"/>
    </source>
</evidence>
<sequence length="93" mass="10214">MKLLRVDDLEKARQKLLDCALSWEAPVEEIGLENACGRILAQTILAREELPGFYRFTVDGYAVKAADTSGAGESIPAFLKMAGDIQMGQPRFP</sequence>
<dbReference type="InterPro" id="IPR036135">
    <property type="entry name" value="MoeA_linker/N_sf"/>
</dbReference>
<dbReference type="InterPro" id="IPR005110">
    <property type="entry name" value="MoeA_linker/N"/>
</dbReference>
<dbReference type="SUPFAM" id="SSF63882">
    <property type="entry name" value="MoeA N-terminal region -like"/>
    <property type="match status" value="1"/>
</dbReference>
<feature type="domain" description="MoeA N-terminal and linker" evidence="1">
    <location>
        <begin position="9"/>
        <end position="85"/>
    </location>
</feature>
<dbReference type="Gene3D" id="2.170.190.11">
    <property type="entry name" value="Molybdopterin biosynthesis moea protein, domain 3"/>
    <property type="match status" value="1"/>
</dbReference>
<evidence type="ECO:0000259" key="1">
    <source>
        <dbReference type="Pfam" id="PF03453"/>
    </source>
</evidence>
<dbReference type="EMBL" id="QXWZ01000023">
    <property type="protein sequence ID" value="NBI79687.1"/>
    <property type="molecule type" value="Genomic_DNA"/>
</dbReference>
<dbReference type="RefSeq" id="WP_160210418.1">
    <property type="nucleotide sequence ID" value="NZ_QXWZ01000023.1"/>
</dbReference>
<evidence type="ECO:0000313" key="2">
    <source>
        <dbReference type="EMBL" id="NBI79687.1"/>
    </source>
</evidence>
<gene>
    <name evidence="2" type="ORF">D3Z39_12570</name>
</gene>
<dbReference type="OrthoDB" id="9804758at2"/>
<name>A0A845RJG6_9FIRM</name>
<organism evidence="2 3">
    <name type="scientific">Anaerotruncus colihominis</name>
    <dbReference type="NCBI Taxonomy" id="169435"/>
    <lineage>
        <taxon>Bacteria</taxon>
        <taxon>Bacillati</taxon>
        <taxon>Bacillota</taxon>
        <taxon>Clostridia</taxon>
        <taxon>Eubacteriales</taxon>
        <taxon>Oscillospiraceae</taxon>
        <taxon>Anaerotruncus</taxon>
    </lineage>
</organism>
<dbReference type="Pfam" id="PF03453">
    <property type="entry name" value="MoeA_N"/>
    <property type="match status" value="1"/>
</dbReference>